<name>A0A9D1V3N7_9FIRM</name>
<dbReference type="PROSITE" id="PS01315">
    <property type="entry name" value="CDS"/>
    <property type="match status" value="1"/>
</dbReference>
<evidence type="ECO:0000256" key="17">
    <source>
        <dbReference type="ARBA" id="ARBA00023264"/>
    </source>
</evidence>
<keyword evidence="12 18" id="KW-0548">Nucleotidyltransferase</keyword>
<feature type="transmembrane region" description="Helical" evidence="19">
    <location>
        <begin position="51"/>
        <end position="69"/>
    </location>
</feature>
<evidence type="ECO:0000256" key="3">
    <source>
        <dbReference type="ARBA" id="ARBA00005119"/>
    </source>
</evidence>
<evidence type="ECO:0000256" key="14">
    <source>
        <dbReference type="ARBA" id="ARBA00023098"/>
    </source>
</evidence>
<feature type="transmembrane region" description="Helical" evidence="19">
    <location>
        <begin position="12"/>
        <end position="39"/>
    </location>
</feature>
<evidence type="ECO:0000256" key="7">
    <source>
        <dbReference type="ARBA" id="ARBA00019373"/>
    </source>
</evidence>
<feature type="transmembrane region" description="Helical" evidence="19">
    <location>
        <begin position="180"/>
        <end position="199"/>
    </location>
</feature>
<comment type="catalytic activity">
    <reaction evidence="1 18">
        <text>a 1,2-diacyl-sn-glycero-3-phosphate + CTP + H(+) = a CDP-1,2-diacyl-sn-glycerol + diphosphate</text>
        <dbReference type="Rhea" id="RHEA:16229"/>
        <dbReference type="ChEBI" id="CHEBI:15378"/>
        <dbReference type="ChEBI" id="CHEBI:33019"/>
        <dbReference type="ChEBI" id="CHEBI:37563"/>
        <dbReference type="ChEBI" id="CHEBI:58332"/>
        <dbReference type="ChEBI" id="CHEBI:58608"/>
        <dbReference type="EC" id="2.7.7.41"/>
    </reaction>
</comment>
<dbReference type="AlphaFoldDB" id="A0A9D1V3N7"/>
<dbReference type="EC" id="2.7.7.41" evidence="6 18"/>
<dbReference type="GO" id="GO:0004605">
    <property type="term" value="F:phosphatidate cytidylyltransferase activity"/>
    <property type="evidence" value="ECO:0007669"/>
    <property type="project" value="UniProtKB-EC"/>
</dbReference>
<evidence type="ECO:0000313" key="21">
    <source>
        <dbReference type="Proteomes" id="UP000824193"/>
    </source>
</evidence>
<evidence type="ECO:0000256" key="4">
    <source>
        <dbReference type="ARBA" id="ARBA00005189"/>
    </source>
</evidence>
<comment type="similarity">
    <text evidence="5 18">Belongs to the CDS family.</text>
</comment>
<comment type="pathway">
    <text evidence="4">Lipid metabolism.</text>
</comment>
<dbReference type="GO" id="GO:0005886">
    <property type="term" value="C:plasma membrane"/>
    <property type="evidence" value="ECO:0007669"/>
    <property type="project" value="UniProtKB-SubCell"/>
</dbReference>
<feature type="transmembrane region" description="Helical" evidence="19">
    <location>
        <begin position="102"/>
        <end position="125"/>
    </location>
</feature>
<evidence type="ECO:0000256" key="5">
    <source>
        <dbReference type="ARBA" id="ARBA00010185"/>
    </source>
</evidence>
<evidence type="ECO:0000256" key="9">
    <source>
        <dbReference type="ARBA" id="ARBA00022516"/>
    </source>
</evidence>
<dbReference type="Proteomes" id="UP000824193">
    <property type="component" value="Unassembled WGS sequence"/>
</dbReference>
<evidence type="ECO:0000256" key="13">
    <source>
        <dbReference type="ARBA" id="ARBA00022989"/>
    </source>
</evidence>
<reference evidence="20" key="1">
    <citation type="journal article" date="2021" name="PeerJ">
        <title>Extensive microbial diversity within the chicken gut microbiome revealed by metagenomics and culture.</title>
        <authorList>
            <person name="Gilroy R."/>
            <person name="Ravi A."/>
            <person name="Getino M."/>
            <person name="Pursley I."/>
            <person name="Horton D.L."/>
            <person name="Alikhan N.F."/>
            <person name="Baker D."/>
            <person name="Gharbi K."/>
            <person name="Hall N."/>
            <person name="Watson M."/>
            <person name="Adriaenssens E.M."/>
            <person name="Foster-Nyarko E."/>
            <person name="Jarju S."/>
            <person name="Secka A."/>
            <person name="Antonio M."/>
            <person name="Oren A."/>
            <person name="Chaudhuri R.R."/>
            <person name="La Ragione R."/>
            <person name="Hildebrand F."/>
            <person name="Pallen M.J."/>
        </authorList>
    </citation>
    <scope>NUCLEOTIDE SEQUENCE</scope>
    <source>
        <strain evidence="20">2239</strain>
    </source>
</reference>
<sequence>MKTRIITSVFGLALLAVVLCLFNTPVFEIMVALICLIAVHEIYEAFDLGKRGPWVFGGFAVYTVLLILSAASPEKLLIAPISFLFVLYLAICLIWFNQNLNVARLSGVCAVGVVIWTAFYSLVFIKARLPVDVYGYEAVYLILMALAFAWGGDTFAYFTGRLFGKHKLAPLVSPHKTVEGAIGGILGSGLVGVLCTLAARGLTGHAAGSMFGYIAVFLLGMGCSVLGILGDLFASAIKRQLGIKDYGTIFPGHGGIMDRFDSVLFITPLVALAVWFRTMM</sequence>
<keyword evidence="9" id="KW-0444">Lipid biosynthesis</keyword>
<accession>A0A9D1V3N7</accession>
<comment type="caution">
    <text evidence="20">The sequence shown here is derived from an EMBL/GenBank/DDBJ whole genome shotgun (WGS) entry which is preliminary data.</text>
</comment>
<evidence type="ECO:0000313" key="20">
    <source>
        <dbReference type="EMBL" id="HIX05434.1"/>
    </source>
</evidence>
<feature type="transmembrane region" description="Helical" evidence="19">
    <location>
        <begin position="256"/>
        <end position="276"/>
    </location>
</feature>
<dbReference type="PANTHER" id="PTHR46382">
    <property type="entry name" value="PHOSPHATIDATE CYTIDYLYLTRANSFERASE"/>
    <property type="match status" value="1"/>
</dbReference>
<evidence type="ECO:0000256" key="6">
    <source>
        <dbReference type="ARBA" id="ARBA00012487"/>
    </source>
</evidence>
<dbReference type="PANTHER" id="PTHR46382:SF1">
    <property type="entry name" value="PHOSPHATIDATE CYTIDYLYLTRANSFERASE"/>
    <property type="match status" value="1"/>
</dbReference>
<evidence type="ECO:0000256" key="2">
    <source>
        <dbReference type="ARBA" id="ARBA00004651"/>
    </source>
</evidence>
<dbReference type="EMBL" id="DXFW01000012">
    <property type="protein sequence ID" value="HIX05434.1"/>
    <property type="molecule type" value="Genomic_DNA"/>
</dbReference>
<protein>
    <recommendedName>
        <fullName evidence="7 18">Phosphatidate cytidylyltransferase</fullName>
        <ecNumber evidence="6 18">2.7.7.41</ecNumber>
    </recommendedName>
</protein>
<feature type="transmembrane region" description="Helical" evidence="19">
    <location>
        <begin position="211"/>
        <end position="236"/>
    </location>
</feature>
<dbReference type="Pfam" id="PF01148">
    <property type="entry name" value="CTP_transf_1"/>
    <property type="match status" value="1"/>
</dbReference>
<evidence type="ECO:0000256" key="15">
    <source>
        <dbReference type="ARBA" id="ARBA00023136"/>
    </source>
</evidence>
<dbReference type="InterPro" id="IPR000374">
    <property type="entry name" value="PC_trans"/>
</dbReference>
<evidence type="ECO:0000256" key="10">
    <source>
        <dbReference type="ARBA" id="ARBA00022679"/>
    </source>
</evidence>
<feature type="transmembrane region" description="Helical" evidence="19">
    <location>
        <begin position="137"/>
        <end position="160"/>
    </location>
</feature>
<keyword evidence="13 19" id="KW-1133">Transmembrane helix</keyword>
<keyword evidence="16" id="KW-0594">Phospholipid biosynthesis</keyword>
<evidence type="ECO:0000256" key="11">
    <source>
        <dbReference type="ARBA" id="ARBA00022692"/>
    </source>
</evidence>
<evidence type="ECO:0000256" key="12">
    <source>
        <dbReference type="ARBA" id="ARBA00022695"/>
    </source>
</evidence>
<keyword evidence="11 18" id="KW-0812">Transmembrane</keyword>
<keyword evidence="10 18" id="KW-0808">Transferase</keyword>
<comment type="pathway">
    <text evidence="3 18">Phospholipid metabolism; CDP-diacylglycerol biosynthesis; CDP-diacylglycerol from sn-glycerol 3-phosphate: step 3/3.</text>
</comment>
<evidence type="ECO:0000256" key="19">
    <source>
        <dbReference type="SAM" id="Phobius"/>
    </source>
</evidence>
<keyword evidence="15 19" id="KW-0472">Membrane</keyword>
<gene>
    <name evidence="20" type="ORF">H9865_04925</name>
</gene>
<evidence type="ECO:0000256" key="18">
    <source>
        <dbReference type="RuleBase" id="RU003938"/>
    </source>
</evidence>
<evidence type="ECO:0000256" key="1">
    <source>
        <dbReference type="ARBA" id="ARBA00001698"/>
    </source>
</evidence>
<proteinExistence type="inferred from homology"/>
<keyword evidence="8" id="KW-1003">Cell membrane</keyword>
<comment type="subcellular location">
    <subcellularLocation>
        <location evidence="2">Cell membrane</location>
        <topology evidence="2">Multi-pass membrane protein</topology>
    </subcellularLocation>
</comment>
<dbReference type="GO" id="GO:0016024">
    <property type="term" value="P:CDP-diacylglycerol biosynthetic process"/>
    <property type="evidence" value="ECO:0007669"/>
    <property type="project" value="TreeGrafter"/>
</dbReference>
<keyword evidence="14" id="KW-0443">Lipid metabolism</keyword>
<reference evidence="20" key="2">
    <citation type="submission" date="2021-04" db="EMBL/GenBank/DDBJ databases">
        <authorList>
            <person name="Gilroy R."/>
        </authorList>
    </citation>
    <scope>NUCLEOTIDE SEQUENCE</scope>
    <source>
        <strain evidence="20">2239</strain>
    </source>
</reference>
<organism evidence="20 21">
    <name type="scientific">Candidatus Allofournierella pullicola</name>
    <dbReference type="NCBI Taxonomy" id="2838596"/>
    <lineage>
        <taxon>Bacteria</taxon>
        <taxon>Bacillati</taxon>
        <taxon>Bacillota</taxon>
        <taxon>Clostridia</taxon>
        <taxon>Eubacteriales</taxon>
        <taxon>Oscillospiraceae</taxon>
        <taxon>Allofournierella</taxon>
    </lineage>
</organism>
<keyword evidence="17" id="KW-1208">Phospholipid metabolism</keyword>
<evidence type="ECO:0000256" key="8">
    <source>
        <dbReference type="ARBA" id="ARBA00022475"/>
    </source>
</evidence>
<feature type="transmembrane region" description="Helical" evidence="19">
    <location>
        <begin position="76"/>
        <end position="96"/>
    </location>
</feature>
<evidence type="ECO:0000256" key="16">
    <source>
        <dbReference type="ARBA" id="ARBA00023209"/>
    </source>
</evidence>